<accession>X1BYB2</accession>
<protein>
    <recommendedName>
        <fullName evidence="3">Glycosyltransferase 2-like domain-containing protein</fullName>
    </recommendedName>
</protein>
<keyword evidence="1" id="KW-0812">Transmembrane</keyword>
<gene>
    <name evidence="2" type="ORF">S01H4_45541</name>
</gene>
<evidence type="ECO:0008006" key="3">
    <source>
        <dbReference type="Google" id="ProtNLM"/>
    </source>
</evidence>
<evidence type="ECO:0000313" key="2">
    <source>
        <dbReference type="EMBL" id="GAG99965.1"/>
    </source>
</evidence>
<evidence type="ECO:0000256" key="1">
    <source>
        <dbReference type="SAM" id="Phobius"/>
    </source>
</evidence>
<keyword evidence="1" id="KW-0472">Membrane</keyword>
<reference evidence="2" key="1">
    <citation type="journal article" date="2014" name="Front. Microbiol.">
        <title>High frequency of phylogenetically diverse reductive dehalogenase-homologous genes in deep subseafloor sedimentary metagenomes.</title>
        <authorList>
            <person name="Kawai M."/>
            <person name="Futagami T."/>
            <person name="Toyoda A."/>
            <person name="Takaki Y."/>
            <person name="Nishi S."/>
            <person name="Hori S."/>
            <person name="Arai W."/>
            <person name="Tsubouchi T."/>
            <person name="Morono Y."/>
            <person name="Uchiyama I."/>
            <person name="Ito T."/>
            <person name="Fujiyama A."/>
            <person name="Inagaki F."/>
            <person name="Takami H."/>
        </authorList>
    </citation>
    <scope>NUCLEOTIDE SEQUENCE</scope>
    <source>
        <strain evidence="2">Expedition CK06-06</strain>
    </source>
</reference>
<dbReference type="AlphaFoldDB" id="X1BYB2"/>
<sequence length="145" mass="16960">ILIGEPGYESARFMRKYAYESIEGYDENLEAGEDYDIHHRLHKSGFIISRINSFINHHEGKLTLNKITSKYRQYGKTVHSYALKHKNLIKKQASVPQIYIKNYILLFRNISLLPGLIIMHIISFTLMGRHSRRTIKSNKSVRARV</sequence>
<proteinExistence type="predicted"/>
<organism evidence="2">
    <name type="scientific">marine sediment metagenome</name>
    <dbReference type="NCBI Taxonomy" id="412755"/>
    <lineage>
        <taxon>unclassified sequences</taxon>
        <taxon>metagenomes</taxon>
        <taxon>ecological metagenomes</taxon>
    </lineage>
</organism>
<keyword evidence="1" id="KW-1133">Transmembrane helix</keyword>
<dbReference type="EMBL" id="BART01025361">
    <property type="protein sequence ID" value="GAG99965.1"/>
    <property type="molecule type" value="Genomic_DNA"/>
</dbReference>
<comment type="caution">
    <text evidence="2">The sequence shown here is derived from an EMBL/GenBank/DDBJ whole genome shotgun (WGS) entry which is preliminary data.</text>
</comment>
<dbReference type="SUPFAM" id="SSF53448">
    <property type="entry name" value="Nucleotide-diphospho-sugar transferases"/>
    <property type="match status" value="1"/>
</dbReference>
<feature type="non-terminal residue" evidence="2">
    <location>
        <position position="1"/>
    </location>
</feature>
<name>X1BYB2_9ZZZZ</name>
<feature type="transmembrane region" description="Helical" evidence="1">
    <location>
        <begin position="103"/>
        <end position="127"/>
    </location>
</feature>
<dbReference type="Gene3D" id="3.90.550.10">
    <property type="entry name" value="Spore Coat Polysaccharide Biosynthesis Protein SpsA, Chain A"/>
    <property type="match status" value="1"/>
</dbReference>
<dbReference type="InterPro" id="IPR029044">
    <property type="entry name" value="Nucleotide-diphossugar_trans"/>
</dbReference>